<evidence type="ECO:0000259" key="2">
    <source>
        <dbReference type="Pfam" id="PF20157"/>
    </source>
</evidence>
<dbReference type="AlphaFoldDB" id="A0A3S2W393"/>
<evidence type="ECO:0000313" key="3">
    <source>
        <dbReference type="EMBL" id="RVU34989.1"/>
    </source>
</evidence>
<feature type="domain" description="6-hydroxymethylpterin diphosphokinase MptE-like" evidence="1">
    <location>
        <begin position="271"/>
        <end position="419"/>
    </location>
</feature>
<evidence type="ECO:0000259" key="1">
    <source>
        <dbReference type="Pfam" id="PF01973"/>
    </source>
</evidence>
<keyword evidence="4" id="KW-1185">Reference proteome</keyword>
<name>A0A3S2W393_9PROT</name>
<proteinExistence type="predicted"/>
<dbReference type="Pfam" id="PF20157">
    <property type="entry name" value="Maf_flag10_N"/>
    <property type="match status" value="1"/>
</dbReference>
<dbReference type="Proteomes" id="UP000287447">
    <property type="component" value="Unassembled WGS sequence"/>
</dbReference>
<dbReference type="InterPro" id="IPR045376">
    <property type="entry name" value="Maf_N"/>
</dbReference>
<organism evidence="3 4">
    <name type="scientific">Hwanghaeella grinnelliae</name>
    <dbReference type="NCBI Taxonomy" id="2500179"/>
    <lineage>
        <taxon>Bacteria</taxon>
        <taxon>Pseudomonadati</taxon>
        <taxon>Pseudomonadota</taxon>
        <taxon>Alphaproteobacteria</taxon>
        <taxon>Rhodospirillales</taxon>
        <taxon>Rhodospirillaceae</taxon>
        <taxon>Hwanghaeella</taxon>
    </lineage>
</organism>
<reference evidence="4" key="1">
    <citation type="submission" date="2019-01" db="EMBL/GenBank/DDBJ databases">
        <title>Gri0909 isolated from a small marine red alga.</title>
        <authorList>
            <person name="Kim J."/>
            <person name="Jeong S.E."/>
            <person name="Jeon C.O."/>
        </authorList>
    </citation>
    <scope>NUCLEOTIDE SEQUENCE [LARGE SCALE GENOMIC DNA]</scope>
    <source>
        <strain evidence="4">Gri0909</strain>
    </source>
</reference>
<comment type="caution">
    <text evidence="3">The sequence shown here is derived from an EMBL/GenBank/DDBJ whole genome shotgun (WGS) entry which is preliminary data.</text>
</comment>
<accession>A0A3S2W393</accession>
<dbReference type="EMBL" id="SADE01000003">
    <property type="protein sequence ID" value="RVU34989.1"/>
    <property type="molecule type" value="Genomic_DNA"/>
</dbReference>
<dbReference type="Pfam" id="PF01973">
    <property type="entry name" value="MptE-like"/>
    <property type="match status" value="1"/>
</dbReference>
<feature type="domain" description="Glycosyltransferase Maf N-terminal" evidence="2">
    <location>
        <begin position="10"/>
        <end position="232"/>
    </location>
</feature>
<protein>
    <submittedName>
        <fullName evidence="3">DUF115 domain-containing protein</fullName>
    </submittedName>
</protein>
<dbReference type="PANTHER" id="PTHR41786:SF1">
    <property type="entry name" value="6-HYDROXYMETHYLPTERIN DIPHOSPHOKINASE MPTE-LIKE DOMAIN-CONTAINING PROTEIN"/>
    <property type="match status" value="1"/>
</dbReference>
<gene>
    <name evidence="3" type="ORF">EOI86_19335</name>
</gene>
<dbReference type="InterPro" id="IPR002826">
    <property type="entry name" value="MptE-like"/>
</dbReference>
<dbReference type="PANTHER" id="PTHR41786">
    <property type="entry name" value="MOTILITY ACCESSORY FACTOR MAF"/>
    <property type="match status" value="1"/>
</dbReference>
<sequence>MAATRENSLFLANLDLLKSIGLSGPATAVLGVASPALTRRSTDAPGGPNLLRGDAPLYSPDAAQAAAAQVESYLKRPMRHLSTFTGVPEKTDLLSHSAIRTVLAELQGQELNSAPDPDTGYLICFGLGLGLHLPLLQAALPFRTLVIVEDNPEFLLHSLHVVDWTALNETCKARGGRLYVILTTEAQNVADTLLREMRGPEFPMIDGSYIYQHYKSPFLDKAIDALRDAMPIIEANDGFFEDEQLMLAQACRTFLRNDFHLLTEAPTPRPLKPMPVFVVGSGPSLDQNIDDIRRNRENVILMSCGTSLRPMLEAGMVPDFHCEIENVEDIGTIIGMLSEEHDLSGIPLIAANTVKQSVLDKFDRKILFWRDTVVPTRLLARQEDTLAMTGPTVTNLAIRAAISLGFYEFYLFGIDLGSPDPDKHHAKGSIYNASDDEYWKSGAAMEPFVIKQPGNMGGTIYTNRPFLLTKFFFETLFSRFPNHHFFNCSNGVRFEHATPIVSSTLEAMPAEIPGPEIVTQCLRELTDVKAGILVQADRLVEYRAALVDRFGKLALLCTDDAIADFDNLLEAIRPLVAPVSYRTEFSAKSAVDTLISGTITTILHFGYFMVRRIPKDDRARFMSLFMKALGESVAVMERDALALTDELIEERRALPD</sequence>
<evidence type="ECO:0000313" key="4">
    <source>
        <dbReference type="Proteomes" id="UP000287447"/>
    </source>
</evidence>